<dbReference type="SUPFAM" id="SSF51306">
    <property type="entry name" value="LexA/Signal peptidase"/>
    <property type="match status" value="1"/>
</dbReference>
<dbReference type="Proteomes" id="UP000783287">
    <property type="component" value="Unassembled WGS sequence"/>
</dbReference>
<dbReference type="GO" id="GO:0003677">
    <property type="term" value="F:DNA binding"/>
    <property type="evidence" value="ECO:0007669"/>
    <property type="project" value="UniProtKB-KW"/>
</dbReference>
<keyword evidence="3" id="KW-0805">Transcription regulation</keyword>
<evidence type="ECO:0000259" key="6">
    <source>
        <dbReference type="Pfam" id="PF00717"/>
    </source>
</evidence>
<dbReference type="PANTHER" id="PTHR33516">
    <property type="entry name" value="LEXA REPRESSOR"/>
    <property type="match status" value="1"/>
</dbReference>
<evidence type="ECO:0000256" key="4">
    <source>
        <dbReference type="ARBA" id="ARBA00023125"/>
    </source>
</evidence>
<dbReference type="GO" id="GO:0006508">
    <property type="term" value="P:proteolysis"/>
    <property type="evidence" value="ECO:0007669"/>
    <property type="project" value="InterPro"/>
</dbReference>
<dbReference type="Pfam" id="PF01726">
    <property type="entry name" value="LexA_DNA_bind"/>
    <property type="match status" value="1"/>
</dbReference>
<gene>
    <name evidence="8" type="primary">lexA</name>
    <name evidence="8" type="ORF">KC909_03280</name>
</gene>
<reference evidence="8" key="2">
    <citation type="journal article" date="2021" name="Microbiome">
        <title>Successional dynamics and alternative stable states in a saline activated sludge microbial community over 9 years.</title>
        <authorList>
            <person name="Wang Y."/>
            <person name="Ye J."/>
            <person name="Ju F."/>
            <person name="Liu L."/>
            <person name="Boyd J.A."/>
            <person name="Deng Y."/>
            <person name="Parks D.H."/>
            <person name="Jiang X."/>
            <person name="Yin X."/>
            <person name="Woodcroft B.J."/>
            <person name="Tyson G.W."/>
            <person name="Hugenholtz P."/>
            <person name="Polz M.F."/>
            <person name="Zhang T."/>
        </authorList>
    </citation>
    <scope>NUCLEOTIDE SEQUENCE</scope>
    <source>
        <strain evidence="8">HKST-UBA14</strain>
    </source>
</reference>
<organism evidence="8 9">
    <name type="scientific">Candidatus Dojkabacteria bacterium</name>
    <dbReference type="NCBI Taxonomy" id="2099670"/>
    <lineage>
        <taxon>Bacteria</taxon>
        <taxon>Candidatus Dojkabacteria</taxon>
    </lineage>
</organism>
<dbReference type="InterPro" id="IPR015927">
    <property type="entry name" value="Peptidase_S24_S26A/B/C"/>
</dbReference>
<evidence type="ECO:0000256" key="2">
    <source>
        <dbReference type="ARBA" id="ARBA00022705"/>
    </source>
</evidence>
<dbReference type="InterPro" id="IPR036390">
    <property type="entry name" value="WH_DNA-bd_sf"/>
</dbReference>
<evidence type="ECO:0000313" key="9">
    <source>
        <dbReference type="Proteomes" id="UP000783287"/>
    </source>
</evidence>
<dbReference type="PANTHER" id="PTHR33516:SF2">
    <property type="entry name" value="LEXA REPRESSOR-RELATED"/>
    <property type="match status" value="1"/>
</dbReference>
<evidence type="ECO:0000313" key="8">
    <source>
        <dbReference type="EMBL" id="MCA9383362.1"/>
    </source>
</evidence>
<evidence type="ECO:0000256" key="1">
    <source>
        <dbReference type="ARBA" id="ARBA00022491"/>
    </source>
</evidence>
<dbReference type="GO" id="GO:0004252">
    <property type="term" value="F:serine-type endopeptidase activity"/>
    <property type="evidence" value="ECO:0007669"/>
    <property type="project" value="UniProtKB-EC"/>
</dbReference>
<comment type="caution">
    <text evidence="8">The sequence shown here is derived from an EMBL/GenBank/DDBJ whole genome shotgun (WGS) entry which is preliminary data.</text>
</comment>
<dbReference type="InterPro" id="IPR006200">
    <property type="entry name" value="LexA"/>
</dbReference>
<dbReference type="InterPro" id="IPR050077">
    <property type="entry name" value="LexA_repressor"/>
</dbReference>
<proteinExistence type="predicted"/>
<dbReference type="InterPro" id="IPR036286">
    <property type="entry name" value="LexA/Signal_pep-like_sf"/>
</dbReference>
<feature type="domain" description="Peptidase S24/S26A/S26B/S26C" evidence="6">
    <location>
        <begin position="100"/>
        <end position="198"/>
    </location>
</feature>
<keyword evidence="4" id="KW-0238">DNA-binding</keyword>
<dbReference type="SUPFAM" id="SSF46785">
    <property type="entry name" value="Winged helix' DNA-binding domain"/>
    <property type="match status" value="1"/>
</dbReference>
<evidence type="ECO:0000259" key="7">
    <source>
        <dbReference type="Pfam" id="PF01726"/>
    </source>
</evidence>
<keyword evidence="8" id="KW-0378">Hydrolase</keyword>
<dbReference type="EMBL" id="JAGQLK010000060">
    <property type="protein sequence ID" value="MCA9383362.1"/>
    <property type="molecule type" value="Genomic_DNA"/>
</dbReference>
<evidence type="ECO:0000256" key="3">
    <source>
        <dbReference type="ARBA" id="ARBA00023015"/>
    </source>
</evidence>
<dbReference type="Pfam" id="PF00717">
    <property type="entry name" value="Peptidase_S24"/>
    <property type="match status" value="1"/>
</dbReference>
<name>A0A955L5G0_9BACT</name>
<feature type="domain" description="LexA repressor DNA-binding" evidence="7">
    <location>
        <begin position="4"/>
        <end position="65"/>
    </location>
</feature>
<protein>
    <submittedName>
        <fullName evidence="8">Transcriptional repressor LexA</fullName>
        <ecNumber evidence="8">3.4.21.88</ecNumber>
    </submittedName>
</protein>
<keyword evidence="2" id="KW-0235">DNA replication</keyword>
<sequence>MFPPLTKRQKEILEYIKVFNELKGYSPSLQDIKKHFRLSAISTVHEHIQNLQEKGYIHKEINQARSIRTIEPDAGKSEFTELPILGAINSKDQLKKIRPSKNILVHKSMLAKSGKHYAVIVANKNMEEFGLFEGDTVIAVEHQGKTIKAKSLIIAKIVGDRITLGKVIKENNRTVFKPANTKIKIKSYRSFSLQGRVVGLIRHY</sequence>
<dbReference type="NCBIfam" id="TIGR00498">
    <property type="entry name" value="lexA"/>
    <property type="match status" value="1"/>
</dbReference>
<dbReference type="GO" id="GO:0009432">
    <property type="term" value="P:SOS response"/>
    <property type="evidence" value="ECO:0007669"/>
    <property type="project" value="InterPro"/>
</dbReference>
<keyword evidence="1" id="KW-0678">Repressor</keyword>
<dbReference type="GO" id="GO:0045892">
    <property type="term" value="P:negative regulation of DNA-templated transcription"/>
    <property type="evidence" value="ECO:0007669"/>
    <property type="project" value="InterPro"/>
</dbReference>
<dbReference type="Gene3D" id="1.10.10.10">
    <property type="entry name" value="Winged helix-like DNA-binding domain superfamily/Winged helix DNA-binding domain"/>
    <property type="match status" value="1"/>
</dbReference>
<reference evidence="8" key="1">
    <citation type="submission" date="2020-04" db="EMBL/GenBank/DDBJ databases">
        <authorList>
            <person name="Zhang T."/>
        </authorList>
    </citation>
    <scope>NUCLEOTIDE SEQUENCE</scope>
    <source>
        <strain evidence="8">HKST-UBA14</strain>
    </source>
</reference>
<keyword evidence="5" id="KW-0804">Transcription</keyword>
<accession>A0A955L5G0</accession>
<dbReference type="GO" id="GO:0006260">
    <property type="term" value="P:DNA replication"/>
    <property type="evidence" value="ECO:0007669"/>
    <property type="project" value="UniProtKB-KW"/>
</dbReference>
<dbReference type="Gene3D" id="2.10.109.10">
    <property type="entry name" value="Umud Fragment, subunit A"/>
    <property type="match status" value="1"/>
</dbReference>
<dbReference type="EC" id="3.4.21.88" evidence="8"/>
<dbReference type="InterPro" id="IPR006199">
    <property type="entry name" value="LexA_DNA-bd_dom"/>
</dbReference>
<evidence type="ECO:0000256" key="5">
    <source>
        <dbReference type="ARBA" id="ARBA00023163"/>
    </source>
</evidence>
<dbReference type="InterPro" id="IPR036388">
    <property type="entry name" value="WH-like_DNA-bd_sf"/>
</dbReference>
<dbReference type="AlphaFoldDB" id="A0A955L5G0"/>